<evidence type="ECO:0000256" key="5">
    <source>
        <dbReference type="ARBA" id="ARBA00023002"/>
    </source>
</evidence>
<feature type="binding site" evidence="11">
    <location>
        <begin position="185"/>
        <end position="190"/>
    </location>
    <ligand>
        <name>NAD(+)</name>
        <dbReference type="ChEBI" id="CHEBI:57540"/>
    </ligand>
</feature>
<comment type="function">
    <text evidence="1">Catalyzes the irreversible reduction of 2,3-butanediol to (S)-acetoin in the presence of NADH.</text>
</comment>
<evidence type="ECO:0000256" key="10">
    <source>
        <dbReference type="PIRSR" id="PIRSR614007-1"/>
    </source>
</evidence>
<keyword evidence="6 11" id="KW-0520">NAD</keyword>
<dbReference type="PROSITE" id="PS00061">
    <property type="entry name" value="ADH_SHORT"/>
    <property type="match status" value="1"/>
</dbReference>
<sequence length="259" mass="27456">MALDRVAVITGSAQGLGKGIAEKLAGQGYKVVLSDINEEVLNGTLDEFKAKDYQVTAVVADVTKPGEHDKLVKHAVETFGKLDVYINNAGVEGAVEEIEKIDPKNIDFVLDVNVKGVLFGIQAAAKQLKAQGHGGTIINAASIAGHEGFDFLATYSASKFAVRGLTQVASKELAKDKITVNAYCPGIAATGMWDRLDEKFMDVLGTKKGEALEQYSGAISLGRTQEPEDVANLVAFLASEDSGYITGQAILTDGGMVYR</sequence>
<reference evidence="13" key="1">
    <citation type="journal article" date="2021" name="PeerJ">
        <title>Extensive microbial diversity within the chicken gut microbiome revealed by metagenomics and culture.</title>
        <authorList>
            <person name="Gilroy R."/>
            <person name="Ravi A."/>
            <person name="Getino M."/>
            <person name="Pursley I."/>
            <person name="Horton D.L."/>
            <person name="Alikhan N.F."/>
            <person name="Baker D."/>
            <person name="Gharbi K."/>
            <person name="Hall N."/>
            <person name="Watson M."/>
            <person name="Adriaenssens E.M."/>
            <person name="Foster-Nyarko E."/>
            <person name="Jarju S."/>
            <person name="Secka A."/>
            <person name="Antonio M."/>
            <person name="Oren A."/>
            <person name="Chaudhuri R.R."/>
            <person name="La Ragione R."/>
            <person name="Hildebrand F."/>
            <person name="Pallen M.J."/>
        </authorList>
    </citation>
    <scope>NUCLEOTIDE SEQUENCE</scope>
    <source>
        <strain evidence="13">6019</strain>
    </source>
</reference>
<dbReference type="EMBL" id="DYYI01000111">
    <property type="protein sequence ID" value="HJE20633.1"/>
    <property type="molecule type" value="Genomic_DNA"/>
</dbReference>
<dbReference type="AlphaFoldDB" id="A0A921DZK6"/>
<dbReference type="PANTHER" id="PTHR24321:SF8">
    <property type="entry name" value="ESTRADIOL 17-BETA-DEHYDROGENASE 8-RELATED"/>
    <property type="match status" value="1"/>
</dbReference>
<dbReference type="PRINTS" id="PR00081">
    <property type="entry name" value="GDHRDH"/>
</dbReference>
<comment type="similarity">
    <text evidence="2 12">Belongs to the short-chain dehydrogenases/reductases (SDR) family.</text>
</comment>
<dbReference type="PANTHER" id="PTHR24321">
    <property type="entry name" value="DEHYDROGENASES, SHORT CHAIN"/>
    <property type="match status" value="1"/>
</dbReference>
<reference evidence="13" key="2">
    <citation type="submission" date="2021-09" db="EMBL/GenBank/DDBJ databases">
        <authorList>
            <person name="Gilroy R."/>
        </authorList>
    </citation>
    <scope>NUCLEOTIDE SEQUENCE</scope>
    <source>
        <strain evidence="13">6019</strain>
    </source>
</reference>
<dbReference type="PRINTS" id="PR00080">
    <property type="entry name" value="SDRFAMILY"/>
</dbReference>
<organism evidence="13 14">
    <name type="scientific">Aliicoccus persicus</name>
    <dbReference type="NCBI Taxonomy" id="930138"/>
    <lineage>
        <taxon>Bacteria</taxon>
        <taxon>Bacillati</taxon>
        <taxon>Bacillota</taxon>
        <taxon>Bacilli</taxon>
        <taxon>Bacillales</taxon>
        <taxon>Staphylococcaceae</taxon>
        <taxon>Aliicoccus</taxon>
    </lineage>
</organism>
<comment type="catalytic activity">
    <reaction evidence="9">
        <text>(S)-acetoin + NAD(+) = diacetyl + NADH + H(+)</text>
        <dbReference type="Rhea" id="RHEA:27286"/>
        <dbReference type="ChEBI" id="CHEBI:15378"/>
        <dbReference type="ChEBI" id="CHEBI:15687"/>
        <dbReference type="ChEBI" id="CHEBI:16583"/>
        <dbReference type="ChEBI" id="CHEBI:57540"/>
        <dbReference type="ChEBI" id="CHEBI:57945"/>
        <dbReference type="EC" id="1.1.1.304"/>
    </reaction>
</comment>
<feature type="binding site" evidence="11">
    <location>
        <position position="155"/>
    </location>
    <ligand>
        <name>NAD(+)</name>
        <dbReference type="ChEBI" id="CHEBI:57540"/>
    </ligand>
</feature>
<dbReference type="NCBIfam" id="NF005559">
    <property type="entry name" value="PRK07231.1"/>
    <property type="match status" value="1"/>
</dbReference>
<dbReference type="InterPro" id="IPR002347">
    <property type="entry name" value="SDR_fam"/>
</dbReference>
<feature type="binding site" evidence="11">
    <location>
        <position position="88"/>
    </location>
    <ligand>
        <name>NAD(+)</name>
        <dbReference type="ChEBI" id="CHEBI:57540"/>
    </ligand>
</feature>
<accession>A0A921DZK6</accession>
<gene>
    <name evidence="13" type="ORF">K8V35_09790</name>
</gene>
<feature type="active site" description="Proton acceptor" evidence="10">
    <location>
        <position position="155"/>
    </location>
</feature>
<proteinExistence type="inferred from homology"/>
<evidence type="ECO:0000256" key="4">
    <source>
        <dbReference type="ARBA" id="ARBA00016110"/>
    </source>
</evidence>
<feature type="binding site" evidence="11">
    <location>
        <begin position="61"/>
        <end position="62"/>
    </location>
    <ligand>
        <name>NAD(+)</name>
        <dbReference type="ChEBI" id="CHEBI:57540"/>
    </ligand>
</feature>
<keyword evidence="5" id="KW-0560">Oxidoreductase</keyword>
<dbReference type="InterPro" id="IPR036291">
    <property type="entry name" value="NAD(P)-bd_dom_sf"/>
</dbReference>
<evidence type="ECO:0000256" key="12">
    <source>
        <dbReference type="RuleBase" id="RU000363"/>
    </source>
</evidence>
<feature type="binding site" evidence="11">
    <location>
        <position position="35"/>
    </location>
    <ligand>
        <name>NAD(+)</name>
        <dbReference type="ChEBI" id="CHEBI:57540"/>
    </ligand>
</feature>
<dbReference type="FunFam" id="3.40.50.720:FF:000084">
    <property type="entry name" value="Short-chain dehydrogenase reductase"/>
    <property type="match status" value="1"/>
</dbReference>
<evidence type="ECO:0000313" key="14">
    <source>
        <dbReference type="Proteomes" id="UP000763505"/>
    </source>
</evidence>
<evidence type="ECO:0000256" key="8">
    <source>
        <dbReference type="ARBA" id="ARBA00031758"/>
    </source>
</evidence>
<evidence type="ECO:0000256" key="7">
    <source>
        <dbReference type="ARBA" id="ARBA00029989"/>
    </source>
</evidence>
<dbReference type="SUPFAM" id="SSF51735">
    <property type="entry name" value="NAD(P)-binding Rossmann-fold domains"/>
    <property type="match status" value="1"/>
</dbReference>
<evidence type="ECO:0000256" key="2">
    <source>
        <dbReference type="ARBA" id="ARBA00006484"/>
    </source>
</evidence>
<dbReference type="EC" id="1.1.1.304" evidence="3"/>
<evidence type="ECO:0000256" key="1">
    <source>
        <dbReference type="ARBA" id="ARBA00003200"/>
    </source>
</evidence>
<dbReference type="GO" id="GO:0052588">
    <property type="term" value="F:diacetyl reductase ((S)-acetoin forming) (NAD+) activity"/>
    <property type="evidence" value="ECO:0007669"/>
    <property type="project" value="UniProtKB-EC"/>
</dbReference>
<dbReference type="Gene3D" id="3.40.50.720">
    <property type="entry name" value="NAD(P)-binding Rossmann-like Domain"/>
    <property type="match status" value="1"/>
</dbReference>
<evidence type="ECO:0000256" key="3">
    <source>
        <dbReference type="ARBA" id="ARBA00012848"/>
    </source>
</evidence>
<dbReference type="Pfam" id="PF00106">
    <property type="entry name" value="adh_short"/>
    <property type="match status" value="1"/>
</dbReference>
<comment type="caution">
    <text evidence="13">The sequence shown here is derived from an EMBL/GenBank/DDBJ whole genome shotgun (WGS) entry which is preliminary data.</text>
</comment>
<dbReference type="InterPro" id="IPR020904">
    <property type="entry name" value="Sc_DH/Rdtase_CS"/>
</dbReference>
<dbReference type="NCBIfam" id="TIGR02415">
    <property type="entry name" value="23BDH"/>
    <property type="match status" value="1"/>
</dbReference>
<dbReference type="Proteomes" id="UP000763505">
    <property type="component" value="Unassembled WGS sequence"/>
</dbReference>
<protein>
    <recommendedName>
        <fullName evidence="4">Diacetyl reductase [(S)-acetoin forming]</fullName>
        <ecNumber evidence="3">1.1.1.304</ecNumber>
    </recommendedName>
    <alternativeName>
        <fullName evidence="7">Acetoin(diacetyl) reductase</fullName>
    </alternativeName>
    <alternativeName>
        <fullName evidence="8">Meso-2,3-butanediol dehydrogenase</fullName>
    </alternativeName>
</protein>
<evidence type="ECO:0000256" key="11">
    <source>
        <dbReference type="PIRSR" id="PIRSR614007-2"/>
    </source>
</evidence>
<feature type="binding site" evidence="11">
    <location>
        <position position="159"/>
    </location>
    <ligand>
        <name>NAD(+)</name>
        <dbReference type="ChEBI" id="CHEBI:57540"/>
    </ligand>
</feature>
<name>A0A921DZK6_9STAP</name>
<evidence type="ECO:0000256" key="9">
    <source>
        <dbReference type="ARBA" id="ARBA00047315"/>
    </source>
</evidence>
<dbReference type="GO" id="GO:0045150">
    <property type="term" value="P:acetoin catabolic process"/>
    <property type="evidence" value="ECO:0007669"/>
    <property type="project" value="InterPro"/>
</dbReference>
<evidence type="ECO:0000256" key="6">
    <source>
        <dbReference type="ARBA" id="ARBA00023027"/>
    </source>
</evidence>
<dbReference type="GO" id="GO:0008206">
    <property type="term" value="P:bile acid metabolic process"/>
    <property type="evidence" value="ECO:0007669"/>
    <property type="project" value="UniProtKB-ARBA"/>
</dbReference>
<evidence type="ECO:0000313" key="13">
    <source>
        <dbReference type="EMBL" id="HJE20633.1"/>
    </source>
</evidence>
<dbReference type="InterPro" id="IPR014007">
    <property type="entry name" value="23BDH"/>
</dbReference>